<dbReference type="CDD" id="cd00609">
    <property type="entry name" value="AAT_like"/>
    <property type="match status" value="1"/>
</dbReference>
<gene>
    <name evidence="7" type="ORF">IG616_03030</name>
</gene>
<keyword evidence="8" id="KW-1185">Reference proteome</keyword>
<organism evidence="7 8">
    <name type="scientific">Roseibium litorale</name>
    <dbReference type="NCBI Taxonomy" id="2803841"/>
    <lineage>
        <taxon>Bacteria</taxon>
        <taxon>Pseudomonadati</taxon>
        <taxon>Pseudomonadota</taxon>
        <taxon>Alphaproteobacteria</taxon>
        <taxon>Hyphomicrobiales</taxon>
        <taxon>Stappiaceae</taxon>
        <taxon>Roseibium</taxon>
    </lineage>
</organism>
<name>A0ABR9CI58_9HYPH</name>
<comment type="similarity">
    <text evidence="1">In the C-terminal section; belongs to the class-I pyridoxal-phosphate-dependent aminotransferase family.</text>
</comment>
<accession>A0ABR9CI58</accession>
<dbReference type="SMART" id="SM00345">
    <property type="entry name" value="HTH_GNTR"/>
    <property type="match status" value="1"/>
</dbReference>
<keyword evidence="7" id="KW-0808">Transferase</keyword>
<dbReference type="SUPFAM" id="SSF53383">
    <property type="entry name" value="PLP-dependent transferases"/>
    <property type="match status" value="1"/>
</dbReference>
<comment type="caution">
    <text evidence="7">The sequence shown here is derived from an EMBL/GenBank/DDBJ whole genome shotgun (WGS) entry which is preliminary data.</text>
</comment>
<dbReference type="InterPro" id="IPR015424">
    <property type="entry name" value="PyrdxlP-dep_Trfase"/>
</dbReference>
<dbReference type="InterPro" id="IPR000524">
    <property type="entry name" value="Tscrpt_reg_HTH_GntR"/>
</dbReference>
<dbReference type="Gene3D" id="1.10.10.10">
    <property type="entry name" value="Winged helix-like DNA-binding domain superfamily/Winged helix DNA-binding domain"/>
    <property type="match status" value="1"/>
</dbReference>
<dbReference type="RefSeq" id="WP_192146235.1">
    <property type="nucleotide sequence ID" value="NZ_JACYXI010000001.1"/>
</dbReference>
<dbReference type="InterPro" id="IPR015421">
    <property type="entry name" value="PyrdxlP-dep_Trfase_major"/>
</dbReference>
<evidence type="ECO:0000313" key="8">
    <source>
        <dbReference type="Proteomes" id="UP000632063"/>
    </source>
</evidence>
<dbReference type="PANTHER" id="PTHR46577:SF1">
    <property type="entry name" value="HTH-TYPE TRANSCRIPTIONAL REGULATORY PROTEIN GABR"/>
    <property type="match status" value="1"/>
</dbReference>
<dbReference type="EMBL" id="JACYXI010000001">
    <property type="protein sequence ID" value="MBD8890506.1"/>
    <property type="molecule type" value="Genomic_DNA"/>
</dbReference>
<dbReference type="PROSITE" id="PS50949">
    <property type="entry name" value="HTH_GNTR"/>
    <property type="match status" value="1"/>
</dbReference>
<dbReference type="CDD" id="cd07377">
    <property type="entry name" value="WHTH_GntR"/>
    <property type="match status" value="1"/>
</dbReference>
<keyword evidence="4" id="KW-0238">DNA-binding</keyword>
<evidence type="ECO:0000256" key="4">
    <source>
        <dbReference type="ARBA" id="ARBA00023125"/>
    </source>
</evidence>
<dbReference type="Gene3D" id="3.40.640.10">
    <property type="entry name" value="Type I PLP-dependent aspartate aminotransferase-like (Major domain)"/>
    <property type="match status" value="1"/>
</dbReference>
<dbReference type="InterPro" id="IPR051446">
    <property type="entry name" value="HTH_trans_reg/aminotransferase"/>
</dbReference>
<reference evidence="7 8" key="2">
    <citation type="journal article" date="2021" name="Int. J. Syst. Evol. Microbiol.">
        <title>Roseibium litorale sp. nov., isolated from a tidal flat sediment and proposal for the reclassification of Labrenzia polysiphoniae as Roseibium polysiphoniae comb. nov.</title>
        <authorList>
            <person name="Liu Y."/>
            <person name="Pei T."/>
            <person name="Du J."/>
            <person name="Chao M."/>
            <person name="Deng M.R."/>
            <person name="Zhu H."/>
        </authorList>
    </citation>
    <scope>NUCLEOTIDE SEQUENCE [LARGE SCALE GENOMIC DNA]</scope>
    <source>
        <strain evidence="7 8">4C16A</strain>
    </source>
</reference>
<reference evidence="8" key="1">
    <citation type="submission" date="2020-09" db="EMBL/GenBank/DDBJ databases">
        <title>The genome sequence of strain Labrenzia suaedae 4C16A.</title>
        <authorList>
            <person name="Liu Y."/>
        </authorList>
    </citation>
    <scope>NUCLEOTIDE SEQUENCE [LARGE SCALE GENOMIC DNA]</scope>
    <source>
        <strain evidence="8">4C16A</strain>
    </source>
</reference>
<evidence type="ECO:0000256" key="2">
    <source>
        <dbReference type="ARBA" id="ARBA00022898"/>
    </source>
</evidence>
<keyword evidence="2" id="KW-0663">Pyridoxal phosphate</keyword>
<keyword evidence="5" id="KW-0804">Transcription</keyword>
<evidence type="ECO:0000256" key="5">
    <source>
        <dbReference type="ARBA" id="ARBA00023163"/>
    </source>
</evidence>
<dbReference type="PANTHER" id="PTHR46577">
    <property type="entry name" value="HTH-TYPE TRANSCRIPTIONAL REGULATORY PROTEIN GABR"/>
    <property type="match status" value="1"/>
</dbReference>
<dbReference type="InterPro" id="IPR004839">
    <property type="entry name" value="Aminotransferase_I/II_large"/>
</dbReference>
<sequence>MSIWTPDFSGSMAPRYQAIADSIETDVQSGKLKAGDRLPPQRQLAARIGIDFTTVARGYAEARKRGIIDSQVGRGTFVTKRVEIQSITVKDRPDPRREGFADYSMNMPPDPDDPELIKRMKEGLATVSSNILTLLRYQEFGGSGVDKEAATTWLSRRGLVPSLERMFITPGAHPALLAILSTLAAPGDEILSEAVTYPGIRSIAAQLRLTLTGISMDKMGILPEALEEKCRAGTPKALYLNPTLQNPTTITVPVERRQQLCAIAQKYGLPILEDDAYGFMPVRTPAPFAALAPNLTWHIGGVAKCLGAGLRLAYVVAPDTKAAWPFVGAMRASSVMASPLTIALATRWIEDGTADAILHFVREETAARQEIARQILPEGSFRSDALSFNLWLKLPHGWTRAGLSSHMRTSGIGVVESDAFTVAGPPQEAVRVCLGGPVKREKLRSTLEFMAHAIENSPEMASAFF</sequence>
<dbReference type="InterPro" id="IPR015422">
    <property type="entry name" value="PyrdxlP-dep_Trfase_small"/>
</dbReference>
<dbReference type="InterPro" id="IPR036390">
    <property type="entry name" value="WH_DNA-bd_sf"/>
</dbReference>
<dbReference type="Pfam" id="PF00392">
    <property type="entry name" value="GntR"/>
    <property type="match status" value="1"/>
</dbReference>
<evidence type="ECO:0000256" key="3">
    <source>
        <dbReference type="ARBA" id="ARBA00023015"/>
    </source>
</evidence>
<dbReference type="GO" id="GO:0008483">
    <property type="term" value="F:transaminase activity"/>
    <property type="evidence" value="ECO:0007669"/>
    <property type="project" value="UniProtKB-KW"/>
</dbReference>
<feature type="domain" description="HTH gntR-type" evidence="6">
    <location>
        <begin position="13"/>
        <end position="81"/>
    </location>
</feature>
<protein>
    <submittedName>
        <fullName evidence="7">PLP-dependent aminotransferase family protein</fullName>
    </submittedName>
</protein>
<proteinExistence type="inferred from homology"/>
<evidence type="ECO:0000259" key="6">
    <source>
        <dbReference type="PROSITE" id="PS50949"/>
    </source>
</evidence>
<dbReference type="InterPro" id="IPR036388">
    <property type="entry name" value="WH-like_DNA-bd_sf"/>
</dbReference>
<keyword evidence="7" id="KW-0032">Aminotransferase</keyword>
<dbReference type="Proteomes" id="UP000632063">
    <property type="component" value="Unassembled WGS sequence"/>
</dbReference>
<evidence type="ECO:0000256" key="1">
    <source>
        <dbReference type="ARBA" id="ARBA00005384"/>
    </source>
</evidence>
<evidence type="ECO:0000313" key="7">
    <source>
        <dbReference type="EMBL" id="MBD8890506.1"/>
    </source>
</evidence>
<dbReference type="SUPFAM" id="SSF46785">
    <property type="entry name" value="Winged helix' DNA-binding domain"/>
    <property type="match status" value="1"/>
</dbReference>
<keyword evidence="3" id="KW-0805">Transcription regulation</keyword>
<dbReference type="Pfam" id="PF00155">
    <property type="entry name" value="Aminotran_1_2"/>
    <property type="match status" value="1"/>
</dbReference>
<dbReference type="Gene3D" id="3.90.1150.10">
    <property type="entry name" value="Aspartate Aminotransferase, domain 1"/>
    <property type="match status" value="1"/>
</dbReference>